<reference evidence="3 4" key="1">
    <citation type="submission" date="2012-01" db="EMBL/GenBank/DDBJ databases">
        <title>Improved High-Quality Draft sequence of Saccharomonospora xinjiangensis XJ-54.</title>
        <authorList>
            <consortium name="US DOE Joint Genome Institute"/>
            <person name="Lucas S."/>
            <person name="Han J."/>
            <person name="Lapidus A."/>
            <person name="Cheng J.-F."/>
            <person name="Goodwin L."/>
            <person name="Pitluck S."/>
            <person name="Peters L."/>
            <person name="Mikhailova N."/>
            <person name="Teshima H."/>
            <person name="Detter J.C."/>
            <person name="Han C."/>
            <person name="Tapia R."/>
            <person name="Land M."/>
            <person name="Hauser L."/>
            <person name="Kyrpides N."/>
            <person name="Ivanova N."/>
            <person name="Pagani I."/>
            <person name="Brambilla E.-M."/>
            <person name="Klenk H.-P."/>
            <person name="Woyke T."/>
        </authorList>
    </citation>
    <scope>NUCLEOTIDE SEQUENCE [LARGE SCALE GENOMIC DNA]</scope>
    <source>
        <strain evidence="3 4">XJ-54</strain>
    </source>
</reference>
<dbReference type="Proteomes" id="UP000004691">
    <property type="component" value="Unassembled WGS sequence"/>
</dbReference>
<dbReference type="HOGENOM" id="CLU_2303981_0_0_11"/>
<sequence>MDDDQFLLPGIRQQRHWLDDTERRRAKQEAQLGEFADAMQTQREERDRKEAEHVAREEKALALATEARDLSARQKLISVWALVVSILALAVAAVAVFVGG</sequence>
<feature type="region of interest" description="Disordered" evidence="1">
    <location>
        <begin position="19"/>
        <end position="51"/>
    </location>
</feature>
<evidence type="ECO:0000256" key="2">
    <source>
        <dbReference type="SAM" id="Phobius"/>
    </source>
</evidence>
<evidence type="ECO:0000256" key="1">
    <source>
        <dbReference type="SAM" id="MobiDB-lite"/>
    </source>
</evidence>
<evidence type="ECO:0000313" key="3">
    <source>
        <dbReference type="EMBL" id="EID52829.1"/>
    </source>
</evidence>
<protein>
    <submittedName>
        <fullName evidence="3">Uncharacterized protein</fullName>
    </submittedName>
</protein>
<feature type="transmembrane region" description="Helical" evidence="2">
    <location>
        <begin position="77"/>
        <end position="98"/>
    </location>
</feature>
<name>I0UY76_9PSEU</name>
<keyword evidence="4" id="KW-1185">Reference proteome</keyword>
<dbReference type="AlphaFoldDB" id="I0UY76"/>
<dbReference type="STRING" id="882086.SacxiDRAFT_0554"/>
<proteinExistence type="predicted"/>
<dbReference type="RefSeq" id="WP_006236934.1">
    <property type="nucleotide sequence ID" value="NZ_JH636049.1"/>
</dbReference>
<feature type="compositionally biased region" description="Basic and acidic residues" evidence="1">
    <location>
        <begin position="42"/>
        <end position="51"/>
    </location>
</feature>
<gene>
    <name evidence="3" type="ORF">SacxiDRAFT_0554</name>
</gene>
<accession>I0UY76</accession>
<organism evidence="3 4">
    <name type="scientific">Saccharomonospora xinjiangensis XJ-54</name>
    <dbReference type="NCBI Taxonomy" id="882086"/>
    <lineage>
        <taxon>Bacteria</taxon>
        <taxon>Bacillati</taxon>
        <taxon>Actinomycetota</taxon>
        <taxon>Actinomycetes</taxon>
        <taxon>Pseudonocardiales</taxon>
        <taxon>Pseudonocardiaceae</taxon>
        <taxon>Saccharomonospora</taxon>
    </lineage>
</organism>
<keyword evidence="2" id="KW-0472">Membrane</keyword>
<evidence type="ECO:0000313" key="4">
    <source>
        <dbReference type="Proteomes" id="UP000004691"/>
    </source>
</evidence>
<dbReference type="EMBL" id="JH636049">
    <property type="protein sequence ID" value="EID52829.1"/>
    <property type="molecule type" value="Genomic_DNA"/>
</dbReference>
<keyword evidence="2" id="KW-0812">Transmembrane</keyword>
<keyword evidence="2" id="KW-1133">Transmembrane helix</keyword>